<dbReference type="AlphaFoldDB" id="A0A9Q1K2X6"/>
<dbReference type="CDD" id="cd02642">
    <property type="entry name" value="R3H_encore_like"/>
    <property type="match status" value="1"/>
</dbReference>
<reference evidence="5" key="1">
    <citation type="submission" date="2022-04" db="EMBL/GenBank/DDBJ databases">
        <title>Carnegiea gigantea Genome sequencing and assembly v2.</title>
        <authorList>
            <person name="Copetti D."/>
            <person name="Sanderson M.J."/>
            <person name="Burquez A."/>
            <person name="Wojciechowski M.F."/>
        </authorList>
    </citation>
    <scope>NUCLEOTIDE SEQUENCE</scope>
    <source>
        <strain evidence="5">SGP5-SGP5p</strain>
        <tissue evidence="5">Aerial part</tissue>
    </source>
</reference>
<feature type="domain" description="SUZ" evidence="4">
    <location>
        <begin position="113"/>
        <end position="183"/>
    </location>
</feature>
<dbReference type="Pfam" id="PF01424">
    <property type="entry name" value="R3H"/>
    <property type="match status" value="1"/>
</dbReference>
<dbReference type="Proteomes" id="UP001153076">
    <property type="component" value="Unassembled WGS sequence"/>
</dbReference>
<dbReference type="InterPro" id="IPR036867">
    <property type="entry name" value="R3H_dom_sf"/>
</dbReference>
<feature type="domain" description="R3H" evidence="3">
    <location>
        <begin position="44"/>
        <end position="111"/>
    </location>
</feature>
<dbReference type="PROSITE" id="PS51673">
    <property type="entry name" value="SUZ"/>
    <property type="match status" value="1"/>
</dbReference>
<accession>A0A9Q1K2X6</accession>
<evidence type="ECO:0000259" key="4">
    <source>
        <dbReference type="PROSITE" id="PS51673"/>
    </source>
</evidence>
<dbReference type="SMART" id="SM00393">
    <property type="entry name" value="R3H"/>
    <property type="match status" value="1"/>
</dbReference>
<dbReference type="Pfam" id="PF12752">
    <property type="entry name" value="SUZ"/>
    <property type="match status" value="1"/>
</dbReference>
<sequence>MDSIQAASNNGGFVEKEKEVGNYNNYASMVDPFLVEALQNPRHRLTVLRMELDIQKFLQNPEQLQFEFQHFPTSYLRLAAHRVAQHYGLQTMVLDNLIDGPGNKIVVRKTETKFPSVRLSDVPAGQPENSNHEQVKIAIRRRPNRTYFGDASDMGTKNSTLRSVEERKEEYDKARARIFSRPGSSSTEEMVSLVVANGKGPCPSKDETVACRDGDSEKSSSVSDIGTSSRVAIFKDTEKDRADPDYDRSYERYVKNFPTSHRILMPFNMPKFQAPFLHYEAPFPQMGQIARAQPSLNYGPSSDPSISHYCTMGTNHASRDAIYMQWPSPAMMFAHSYGQFRHSVFQGPFCQQPLSFDYSQNH</sequence>
<dbReference type="OrthoDB" id="278430at2759"/>
<dbReference type="PROSITE" id="PS51061">
    <property type="entry name" value="R3H"/>
    <property type="match status" value="1"/>
</dbReference>
<dbReference type="PANTHER" id="PTHR15672:SF15">
    <property type="entry name" value="SINGLE-STRANDED NUCLEIC ACID BINDING R3H PROTEIN"/>
    <property type="match status" value="1"/>
</dbReference>
<evidence type="ECO:0000313" key="5">
    <source>
        <dbReference type="EMBL" id="KAJ8435453.1"/>
    </source>
</evidence>
<keyword evidence="1" id="KW-0597">Phosphoprotein</keyword>
<name>A0A9Q1K2X6_9CARY</name>
<evidence type="ECO:0000259" key="3">
    <source>
        <dbReference type="PROSITE" id="PS51061"/>
    </source>
</evidence>
<dbReference type="SUPFAM" id="SSF82708">
    <property type="entry name" value="R3H domain"/>
    <property type="match status" value="1"/>
</dbReference>
<evidence type="ECO:0000256" key="1">
    <source>
        <dbReference type="ARBA" id="ARBA00022553"/>
    </source>
</evidence>
<organism evidence="5 6">
    <name type="scientific">Carnegiea gigantea</name>
    <dbReference type="NCBI Taxonomy" id="171969"/>
    <lineage>
        <taxon>Eukaryota</taxon>
        <taxon>Viridiplantae</taxon>
        <taxon>Streptophyta</taxon>
        <taxon>Embryophyta</taxon>
        <taxon>Tracheophyta</taxon>
        <taxon>Spermatophyta</taxon>
        <taxon>Magnoliopsida</taxon>
        <taxon>eudicotyledons</taxon>
        <taxon>Gunneridae</taxon>
        <taxon>Pentapetalae</taxon>
        <taxon>Caryophyllales</taxon>
        <taxon>Cactineae</taxon>
        <taxon>Cactaceae</taxon>
        <taxon>Cactoideae</taxon>
        <taxon>Echinocereeae</taxon>
        <taxon>Carnegiea</taxon>
    </lineage>
</organism>
<protein>
    <submittedName>
        <fullName evidence="5">Uncharacterized protein</fullName>
    </submittedName>
</protein>
<proteinExistence type="predicted"/>
<evidence type="ECO:0000256" key="2">
    <source>
        <dbReference type="SAM" id="MobiDB-lite"/>
    </source>
</evidence>
<dbReference type="PANTHER" id="PTHR15672">
    <property type="entry name" value="CAMP-REGULATED PHOSPHOPROTEIN 21 RELATED R3H DOMAIN CONTAINING PROTEIN"/>
    <property type="match status" value="1"/>
</dbReference>
<dbReference type="InterPro" id="IPR024771">
    <property type="entry name" value="SUZ"/>
</dbReference>
<dbReference type="Gene3D" id="3.30.1370.50">
    <property type="entry name" value="R3H-like domain"/>
    <property type="match status" value="1"/>
</dbReference>
<dbReference type="InterPro" id="IPR001374">
    <property type="entry name" value="R3H_dom"/>
</dbReference>
<feature type="region of interest" description="Disordered" evidence="2">
    <location>
        <begin position="146"/>
        <end position="167"/>
    </location>
</feature>
<gene>
    <name evidence="5" type="ORF">Cgig2_012574</name>
</gene>
<evidence type="ECO:0000313" key="6">
    <source>
        <dbReference type="Proteomes" id="UP001153076"/>
    </source>
</evidence>
<comment type="caution">
    <text evidence="5">The sequence shown here is derived from an EMBL/GenBank/DDBJ whole genome shotgun (WGS) entry which is preliminary data.</text>
</comment>
<dbReference type="EMBL" id="JAKOGI010000412">
    <property type="protein sequence ID" value="KAJ8435453.1"/>
    <property type="molecule type" value="Genomic_DNA"/>
</dbReference>
<keyword evidence="6" id="KW-1185">Reference proteome</keyword>
<dbReference type="GO" id="GO:0003676">
    <property type="term" value="F:nucleic acid binding"/>
    <property type="evidence" value="ECO:0007669"/>
    <property type="project" value="UniProtKB-UniRule"/>
</dbReference>
<dbReference type="InterPro" id="IPR051937">
    <property type="entry name" value="R3H_domain_containing"/>
</dbReference>